<dbReference type="EMBL" id="NVSR01000046">
    <property type="protein sequence ID" value="PCI27902.1"/>
    <property type="molecule type" value="Genomic_DNA"/>
</dbReference>
<feature type="transmembrane region" description="Helical" evidence="1">
    <location>
        <begin position="380"/>
        <end position="401"/>
    </location>
</feature>
<proteinExistence type="predicted"/>
<feature type="transmembrane region" description="Helical" evidence="1">
    <location>
        <begin position="54"/>
        <end position="74"/>
    </location>
</feature>
<dbReference type="GO" id="GO:0004129">
    <property type="term" value="F:cytochrome-c oxidase activity"/>
    <property type="evidence" value="ECO:0007669"/>
    <property type="project" value="InterPro"/>
</dbReference>
<feature type="transmembrane region" description="Helical" evidence="1">
    <location>
        <begin position="20"/>
        <end position="39"/>
    </location>
</feature>
<dbReference type="Gene3D" id="1.20.210.10">
    <property type="entry name" value="Cytochrome c oxidase-like, subunit I domain"/>
    <property type="match status" value="1"/>
</dbReference>
<dbReference type="Pfam" id="PF00115">
    <property type="entry name" value="COX1"/>
    <property type="match status" value="1"/>
</dbReference>
<dbReference type="InterPro" id="IPR000883">
    <property type="entry name" value="Cyt_C_Oxase_1"/>
</dbReference>
<dbReference type="SUPFAM" id="SSF81442">
    <property type="entry name" value="Cytochrome c oxidase subunit I-like"/>
    <property type="match status" value="1"/>
</dbReference>
<feature type="transmembrane region" description="Helical" evidence="1">
    <location>
        <begin position="421"/>
        <end position="446"/>
    </location>
</feature>
<sequence>MEKLISVLPSHQRYLTKSWLIVSVVTIVFAQVFALFLAASRTPGVYEYLPHEDFFYISLVTHVNLALVMWFLSFECFYCNLAKVILSTPSNLWKAISWTGYVLTVAGIAMVVIVPFIGAENPIMSNYIPVLNHPLFFTALIFFFLGVSISMLLPWVVGREKEHQDLQPEFTFGVKMISLTFGVAMLTFFVTFAKLDPTLTEKVYYEYLFWGAGHIMQFFNAIAMLTGWLFMSRLVFKEAPLSLNTSKVMLGIIFLFSLPAPVLPFFYEIGSQELTDSYTFLMRFGAGLSTGIIGGAIVLQLMREKIDWNNPLYTSLIFSILLFGYGGILGMTINHYIPNVKIPSHYHAVIGAVTLSFMGVCYGVLPLFDKKLILNKWVKWQPVFCGTGGILFVSGMYWAGMHNVGRKTAGAGQGLDNLPKVIGMSIMGVGTLVTLVGVVIFITVFLRTIRQKDQSV</sequence>
<dbReference type="Proteomes" id="UP000218113">
    <property type="component" value="Unassembled WGS sequence"/>
</dbReference>
<protein>
    <recommendedName>
        <fullName evidence="4">Cytochrome C oxidase subunit I</fullName>
    </recommendedName>
</protein>
<reference evidence="3" key="1">
    <citation type="submission" date="2017-08" db="EMBL/GenBank/DDBJ databases">
        <title>A dynamic microbial community with high functional redundancy inhabits the cold, oxic subseafloor aquifer.</title>
        <authorList>
            <person name="Tully B.J."/>
            <person name="Wheat C.G."/>
            <person name="Glazer B.T."/>
            <person name="Huber J.A."/>
        </authorList>
    </citation>
    <scope>NUCLEOTIDE SEQUENCE [LARGE SCALE GENOMIC DNA]</scope>
</reference>
<feature type="transmembrane region" description="Helical" evidence="1">
    <location>
        <begin position="311"/>
        <end position="333"/>
    </location>
</feature>
<dbReference type="GO" id="GO:0016020">
    <property type="term" value="C:membrane"/>
    <property type="evidence" value="ECO:0007669"/>
    <property type="project" value="InterPro"/>
</dbReference>
<dbReference type="GO" id="GO:0020037">
    <property type="term" value="F:heme binding"/>
    <property type="evidence" value="ECO:0007669"/>
    <property type="project" value="InterPro"/>
</dbReference>
<name>A0A2A4T328_9DELT</name>
<evidence type="ECO:0000256" key="1">
    <source>
        <dbReference type="SAM" id="Phobius"/>
    </source>
</evidence>
<evidence type="ECO:0000313" key="2">
    <source>
        <dbReference type="EMBL" id="PCI27902.1"/>
    </source>
</evidence>
<gene>
    <name evidence="2" type="ORF">COB67_07610</name>
</gene>
<keyword evidence="1" id="KW-0812">Transmembrane</keyword>
<feature type="transmembrane region" description="Helical" evidence="1">
    <location>
        <begin position="345"/>
        <end position="368"/>
    </location>
</feature>
<dbReference type="InterPro" id="IPR036927">
    <property type="entry name" value="Cyt_c_oxase-like_su1_sf"/>
</dbReference>
<accession>A0A2A4T328</accession>
<dbReference type="GO" id="GO:0009060">
    <property type="term" value="P:aerobic respiration"/>
    <property type="evidence" value="ECO:0007669"/>
    <property type="project" value="InterPro"/>
</dbReference>
<keyword evidence="1" id="KW-1133">Transmembrane helix</keyword>
<evidence type="ECO:0000313" key="3">
    <source>
        <dbReference type="Proteomes" id="UP000218113"/>
    </source>
</evidence>
<feature type="transmembrane region" description="Helical" evidence="1">
    <location>
        <begin position="137"/>
        <end position="158"/>
    </location>
</feature>
<organism evidence="2 3">
    <name type="scientific">SAR324 cluster bacterium</name>
    <dbReference type="NCBI Taxonomy" id="2024889"/>
    <lineage>
        <taxon>Bacteria</taxon>
        <taxon>Deltaproteobacteria</taxon>
        <taxon>SAR324 cluster</taxon>
    </lineage>
</organism>
<feature type="transmembrane region" description="Helical" evidence="1">
    <location>
        <begin position="95"/>
        <end position="117"/>
    </location>
</feature>
<evidence type="ECO:0008006" key="4">
    <source>
        <dbReference type="Google" id="ProtNLM"/>
    </source>
</evidence>
<keyword evidence="1" id="KW-0472">Membrane</keyword>
<feature type="transmembrane region" description="Helical" evidence="1">
    <location>
        <begin position="279"/>
        <end position="299"/>
    </location>
</feature>
<feature type="transmembrane region" description="Helical" evidence="1">
    <location>
        <begin position="215"/>
        <end position="236"/>
    </location>
</feature>
<dbReference type="AlphaFoldDB" id="A0A2A4T328"/>
<feature type="transmembrane region" description="Helical" evidence="1">
    <location>
        <begin position="248"/>
        <end position="267"/>
    </location>
</feature>
<comment type="caution">
    <text evidence="2">The sequence shown here is derived from an EMBL/GenBank/DDBJ whole genome shotgun (WGS) entry which is preliminary data.</text>
</comment>
<feature type="transmembrane region" description="Helical" evidence="1">
    <location>
        <begin position="170"/>
        <end position="195"/>
    </location>
</feature>